<dbReference type="InterPro" id="IPR004345">
    <property type="entry name" value="TB2_DP1_HVA22"/>
</dbReference>
<sequence>MCYGCFTVADMHVGWLLEIIPFYYTLKLMLFIWLQLPMGQLMGAKLVYNWLLKPIFRCIGPAIKRFGERHAEDVYKLNMDMQSNLAKLKETAVENGTEAFVEMAMERMKEESVTAEQTPEE</sequence>
<name>A0A7S3MMS8_9SPIT</name>
<proteinExistence type="inferred from homology"/>
<keyword evidence="2" id="KW-0812">Transmembrane</keyword>
<reference evidence="3" key="1">
    <citation type="submission" date="2021-01" db="EMBL/GenBank/DDBJ databases">
        <authorList>
            <person name="Corre E."/>
            <person name="Pelletier E."/>
            <person name="Niang G."/>
            <person name="Scheremetjew M."/>
            <person name="Finn R."/>
            <person name="Kale V."/>
            <person name="Holt S."/>
            <person name="Cochrane G."/>
            <person name="Meng A."/>
            <person name="Brown T."/>
            <person name="Cohen L."/>
        </authorList>
    </citation>
    <scope>NUCLEOTIDE SEQUENCE</scope>
    <source>
        <strain evidence="3">Fehren 1</strain>
    </source>
</reference>
<dbReference type="EMBL" id="HBIE01017880">
    <property type="protein sequence ID" value="CAE0310598.1"/>
    <property type="molecule type" value="Transcribed_RNA"/>
</dbReference>
<dbReference type="PANTHER" id="PTHR12300">
    <property type="entry name" value="HVA22-LIKE PROTEINS"/>
    <property type="match status" value="1"/>
</dbReference>
<evidence type="ECO:0000313" key="3">
    <source>
        <dbReference type="EMBL" id="CAE0310598.1"/>
    </source>
</evidence>
<comment type="subcellular location">
    <subcellularLocation>
        <location evidence="1">Membrane</location>
        <topology evidence="1">Multi-pass membrane protein</topology>
    </subcellularLocation>
</comment>
<dbReference type="GO" id="GO:0016020">
    <property type="term" value="C:membrane"/>
    <property type="evidence" value="ECO:0007669"/>
    <property type="project" value="UniProtKB-SubCell"/>
</dbReference>
<protein>
    <recommendedName>
        <fullName evidence="4">HVA22-like protein</fullName>
    </recommendedName>
</protein>
<keyword evidence="2" id="KW-0472">Membrane</keyword>
<dbReference type="AlphaFoldDB" id="A0A7S3MMS8"/>
<organism evidence="3">
    <name type="scientific">Favella ehrenbergii</name>
    <dbReference type="NCBI Taxonomy" id="182087"/>
    <lineage>
        <taxon>Eukaryota</taxon>
        <taxon>Sar</taxon>
        <taxon>Alveolata</taxon>
        <taxon>Ciliophora</taxon>
        <taxon>Intramacronucleata</taxon>
        <taxon>Spirotrichea</taxon>
        <taxon>Choreotrichia</taxon>
        <taxon>Tintinnida</taxon>
        <taxon>Xystonellidae</taxon>
        <taxon>Favella</taxon>
    </lineage>
</organism>
<gene>
    <name evidence="3" type="ORF">FEHR0123_LOCUS5515</name>
</gene>
<keyword evidence="2" id="KW-1133">Transmembrane helix</keyword>
<evidence type="ECO:0008006" key="4">
    <source>
        <dbReference type="Google" id="ProtNLM"/>
    </source>
</evidence>
<feature type="transmembrane region" description="Helical" evidence="2">
    <location>
        <begin position="15"/>
        <end position="36"/>
    </location>
</feature>
<dbReference type="Pfam" id="PF03134">
    <property type="entry name" value="TB2_DP1_HVA22"/>
    <property type="match status" value="1"/>
</dbReference>
<evidence type="ECO:0000256" key="2">
    <source>
        <dbReference type="SAM" id="Phobius"/>
    </source>
</evidence>
<comment type="similarity">
    <text evidence="1">Belongs to the DP1 family.</text>
</comment>
<evidence type="ECO:0000256" key="1">
    <source>
        <dbReference type="RuleBase" id="RU362006"/>
    </source>
</evidence>
<accession>A0A7S3MMS8</accession>